<gene>
    <name evidence="1" type="ORF">SAMN05192529_13145</name>
</gene>
<protein>
    <submittedName>
        <fullName evidence="1">PcfK-like protein</fullName>
    </submittedName>
</protein>
<evidence type="ECO:0000313" key="1">
    <source>
        <dbReference type="EMBL" id="SEA59457.1"/>
    </source>
</evidence>
<dbReference type="Pfam" id="PF14058">
    <property type="entry name" value="PcfK"/>
    <property type="match status" value="1"/>
</dbReference>
<dbReference type="Proteomes" id="UP000199041">
    <property type="component" value="Unassembled WGS sequence"/>
</dbReference>
<evidence type="ECO:0000313" key="2">
    <source>
        <dbReference type="Proteomes" id="UP000199041"/>
    </source>
</evidence>
<accession>A0A1H4CGF2</accession>
<dbReference type="EMBL" id="FNQY01000031">
    <property type="protein sequence ID" value="SEA59457.1"/>
    <property type="molecule type" value="Genomic_DNA"/>
</dbReference>
<dbReference type="InterPro" id="IPR025624">
    <property type="entry name" value="PcfK"/>
</dbReference>
<sequence length="149" mass="16678">MKATVEFKQVIFNYLKEKANSDPAFAVAFAKEGKNMDDCVNYILNTVKASGYNGFDDAEIYGMAIHYYDEDDIKPGKPVSGTVVINHHLEGKTKDKTAPKAPVKVKLTQAEIESAKEKAMQDVYQKQLDSLKKKRSKSVAEQPIQQSLF</sequence>
<reference evidence="1 2" key="1">
    <citation type="submission" date="2016-10" db="EMBL/GenBank/DDBJ databases">
        <authorList>
            <person name="de Groot N.N."/>
        </authorList>
    </citation>
    <scope>NUCLEOTIDE SEQUENCE [LARGE SCALE GENOMIC DNA]</scope>
    <source>
        <strain evidence="1 2">Vu-144</strain>
    </source>
</reference>
<dbReference type="OrthoDB" id="713714at2"/>
<dbReference type="RefSeq" id="WP_091401059.1">
    <property type="nucleotide sequence ID" value="NZ_FNQY01000031.1"/>
</dbReference>
<organism evidence="1 2">
    <name type="scientific">Arachidicoccus rhizosphaerae</name>
    <dbReference type="NCBI Taxonomy" id="551991"/>
    <lineage>
        <taxon>Bacteria</taxon>
        <taxon>Pseudomonadati</taxon>
        <taxon>Bacteroidota</taxon>
        <taxon>Chitinophagia</taxon>
        <taxon>Chitinophagales</taxon>
        <taxon>Chitinophagaceae</taxon>
        <taxon>Arachidicoccus</taxon>
    </lineage>
</organism>
<dbReference type="AlphaFoldDB" id="A0A1H4CGF2"/>
<keyword evidence="2" id="KW-1185">Reference proteome</keyword>
<dbReference type="STRING" id="551991.SAMN05192529_13145"/>
<name>A0A1H4CGF2_9BACT</name>
<proteinExistence type="predicted"/>